<evidence type="ECO:0000313" key="5">
    <source>
        <dbReference type="Proteomes" id="UP000320776"/>
    </source>
</evidence>
<evidence type="ECO:0000259" key="3">
    <source>
        <dbReference type="PROSITE" id="PS51352"/>
    </source>
</evidence>
<reference evidence="4 5" key="1">
    <citation type="submission" date="2019-02" db="EMBL/GenBank/DDBJ databases">
        <title>Closed genome of Sporomusa termitida DSM 4440.</title>
        <authorList>
            <person name="Poehlein A."/>
            <person name="Daniel R."/>
        </authorList>
    </citation>
    <scope>NUCLEOTIDE SEQUENCE [LARGE SCALE GENOMIC DNA]</scope>
    <source>
        <strain evidence="4 5">DSM 4440</strain>
    </source>
</reference>
<dbReference type="GO" id="GO:0017004">
    <property type="term" value="P:cytochrome complex assembly"/>
    <property type="evidence" value="ECO:0007669"/>
    <property type="project" value="UniProtKB-KW"/>
</dbReference>
<dbReference type="InterPro" id="IPR017937">
    <property type="entry name" value="Thioredoxin_CS"/>
</dbReference>
<keyword evidence="5" id="KW-1185">Reference proteome</keyword>
<dbReference type="Pfam" id="PF08534">
    <property type="entry name" value="Redoxin"/>
    <property type="match status" value="1"/>
</dbReference>
<dbReference type="OrthoDB" id="9809733at2"/>
<feature type="domain" description="Thioredoxin" evidence="3">
    <location>
        <begin position="43"/>
        <end position="177"/>
    </location>
</feature>
<proteinExistence type="predicted"/>
<dbReference type="SUPFAM" id="SSF52833">
    <property type="entry name" value="Thioredoxin-like"/>
    <property type="match status" value="1"/>
</dbReference>
<dbReference type="GO" id="GO:0030313">
    <property type="term" value="C:cell envelope"/>
    <property type="evidence" value="ECO:0007669"/>
    <property type="project" value="UniProtKB-SubCell"/>
</dbReference>
<comment type="subcellular location">
    <subcellularLocation>
        <location evidence="1">Cell envelope</location>
    </subcellularLocation>
</comment>
<dbReference type="EMBL" id="CP036259">
    <property type="protein sequence ID" value="QDR80170.1"/>
    <property type="molecule type" value="Genomic_DNA"/>
</dbReference>
<dbReference type="InterPro" id="IPR050553">
    <property type="entry name" value="Thioredoxin_ResA/DsbE_sf"/>
</dbReference>
<dbReference type="AlphaFoldDB" id="A0A517DS37"/>
<dbReference type="RefSeq" id="WP_144349726.1">
    <property type="nucleotide sequence ID" value="NZ_CP036259.1"/>
</dbReference>
<keyword evidence="2" id="KW-0201">Cytochrome c-type biogenesis</keyword>
<dbReference type="GO" id="GO:0016491">
    <property type="term" value="F:oxidoreductase activity"/>
    <property type="evidence" value="ECO:0007669"/>
    <property type="project" value="InterPro"/>
</dbReference>
<name>A0A517DS37_9FIRM</name>
<accession>A0A517DS37</accession>
<organism evidence="4 5">
    <name type="scientific">Sporomusa termitida</name>
    <dbReference type="NCBI Taxonomy" id="2377"/>
    <lineage>
        <taxon>Bacteria</taxon>
        <taxon>Bacillati</taxon>
        <taxon>Bacillota</taxon>
        <taxon>Negativicutes</taxon>
        <taxon>Selenomonadales</taxon>
        <taxon>Sporomusaceae</taxon>
        <taxon>Sporomusa</taxon>
    </lineage>
</organism>
<evidence type="ECO:0000256" key="2">
    <source>
        <dbReference type="ARBA" id="ARBA00022748"/>
    </source>
</evidence>
<gene>
    <name evidence="4" type="primary">resA</name>
    <name evidence="4" type="ORF">SPTER_14870</name>
</gene>
<protein>
    <submittedName>
        <fullName evidence="4">Thiol-disulfide oxidoreductase ResA</fullName>
    </submittedName>
</protein>
<dbReference type="PANTHER" id="PTHR42852">
    <property type="entry name" value="THIOL:DISULFIDE INTERCHANGE PROTEIN DSBE"/>
    <property type="match status" value="1"/>
</dbReference>
<dbReference type="Gene3D" id="3.40.30.10">
    <property type="entry name" value="Glutaredoxin"/>
    <property type="match status" value="1"/>
</dbReference>
<sequence>MPKRLIILAITVIAMTIAIGFVAMQPANVLPPETNKPAVDTGVIVGKVLPGFTLAAVDGKPVTVTPAGRIIVLNFWATWCPPCREEMPELNAFSEKHGGNVSVYLVNVQESQATVANFLNQNQYNMSCLLDTDGTVAKTFRINAIPTTLVVDKQGLIKYRKSGPVTMAELEGVLNGL</sequence>
<dbReference type="PROSITE" id="PS00194">
    <property type="entry name" value="THIOREDOXIN_1"/>
    <property type="match status" value="1"/>
</dbReference>
<dbReference type="InterPro" id="IPR013766">
    <property type="entry name" value="Thioredoxin_domain"/>
</dbReference>
<dbReference type="PROSITE" id="PS51352">
    <property type="entry name" value="THIOREDOXIN_2"/>
    <property type="match status" value="1"/>
</dbReference>
<dbReference type="InterPro" id="IPR013740">
    <property type="entry name" value="Redoxin"/>
</dbReference>
<dbReference type="PANTHER" id="PTHR42852:SF17">
    <property type="entry name" value="THIOREDOXIN-LIKE PROTEIN HI_1115"/>
    <property type="match status" value="1"/>
</dbReference>
<evidence type="ECO:0000313" key="4">
    <source>
        <dbReference type="EMBL" id="QDR80170.1"/>
    </source>
</evidence>
<dbReference type="InterPro" id="IPR036249">
    <property type="entry name" value="Thioredoxin-like_sf"/>
</dbReference>
<evidence type="ECO:0000256" key="1">
    <source>
        <dbReference type="ARBA" id="ARBA00004196"/>
    </source>
</evidence>
<dbReference type="KEGG" id="sted:SPTER_14870"/>
<dbReference type="Proteomes" id="UP000320776">
    <property type="component" value="Chromosome"/>
</dbReference>
<dbReference type="CDD" id="cd02966">
    <property type="entry name" value="TlpA_like_family"/>
    <property type="match status" value="1"/>
</dbReference>